<reference evidence="2 3" key="1">
    <citation type="journal article" date="2016" name="Nat. Commun.">
        <title>Thousands of microbial genomes shed light on interconnected biogeochemical processes in an aquifer system.</title>
        <authorList>
            <person name="Anantharaman K."/>
            <person name="Brown C.T."/>
            <person name="Hug L.A."/>
            <person name="Sharon I."/>
            <person name="Castelle C.J."/>
            <person name="Probst A.J."/>
            <person name="Thomas B.C."/>
            <person name="Singh A."/>
            <person name="Wilkins M.J."/>
            <person name="Karaoz U."/>
            <person name="Brodie E.L."/>
            <person name="Williams K.H."/>
            <person name="Hubbard S.S."/>
            <person name="Banfield J.F."/>
        </authorList>
    </citation>
    <scope>NUCLEOTIDE SEQUENCE [LARGE SCALE GENOMIC DNA]</scope>
</reference>
<dbReference type="AlphaFoldDB" id="A0A1F5SK91"/>
<dbReference type="InterPro" id="IPR051531">
    <property type="entry name" value="N-acetyltransferase"/>
</dbReference>
<dbReference type="Gene3D" id="3.40.630.30">
    <property type="match status" value="1"/>
</dbReference>
<gene>
    <name evidence="2" type="ORF">A2227_04375</name>
</gene>
<organism evidence="2 3">
    <name type="scientific">Candidatus Falkowbacteria bacterium RIFOXYA2_FULL_47_19</name>
    <dbReference type="NCBI Taxonomy" id="1797994"/>
    <lineage>
        <taxon>Bacteria</taxon>
        <taxon>Candidatus Falkowiibacteriota</taxon>
    </lineage>
</organism>
<evidence type="ECO:0000313" key="3">
    <source>
        <dbReference type="Proteomes" id="UP000178367"/>
    </source>
</evidence>
<evidence type="ECO:0000313" key="2">
    <source>
        <dbReference type="EMBL" id="OGF27094.1"/>
    </source>
</evidence>
<accession>A0A1F5SK91</accession>
<comment type="caution">
    <text evidence="2">The sequence shown here is derived from an EMBL/GenBank/DDBJ whole genome shotgun (WGS) entry which is preliminary data.</text>
</comment>
<dbReference type="SUPFAM" id="SSF55729">
    <property type="entry name" value="Acyl-CoA N-acyltransferases (Nat)"/>
    <property type="match status" value="1"/>
</dbReference>
<feature type="domain" description="N-acetyltransferase" evidence="1">
    <location>
        <begin position="1"/>
        <end position="145"/>
    </location>
</feature>
<dbReference type="InterPro" id="IPR016181">
    <property type="entry name" value="Acyl_CoA_acyltransferase"/>
</dbReference>
<dbReference type="STRING" id="1797994.A2227_04375"/>
<dbReference type="PANTHER" id="PTHR43792">
    <property type="entry name" value="GNAT FAMILY, PUTATIVE (AFU_ORTHOLOGUE AFUA_3G00765)-RELATED-RELATED"/>
    <property type="match status" value="1"/>
</dbReference>
<evidence type="ECO:0000259" key="1">
    <source>
        <dbReference type="PROSITE" id="PS51186"/>
    </source>
</evidence>
<sequence length="163" mass="19401">MEIKRSTKSHKELFKKWQEEGRMEKITCREIRNGKHYVDPKVLSFSFFYGNIKEPVGKFNCFSINRRNKSCECGYAVNPEYHGKGIGSKMIKHCVSHVFKNYNFNKLYCQTGSFNKPSVKILKNLGFHRDGVLREHHELDGKLWDDYVFSILRSEWKQWNKKN</sequence>
<dbReference type="InterPro" id="IPR000182">
    <property type="entry name" value="GNAT_dom"/>
</dbReference>
<dbReference type="GO" id="GO:0016747">
    <property type="term" value="F:acyltransferase activity, transferring groups other than amino-acyl groups"/>
    <property type="evidence" value="ECO:0007669"/>
    <property type="project" value="InterPro"/>
</dbReference>
<name>A0A1F5SK91_9BACT</name>
<dbReference type="Pfam" id="PF00583">
    <property type="entry name" value="Acetyltransf_1"/>
    <property type="match status" value="1"/>
</dbReference>
<dbReference type="Proteomes" id="UP000178367">
    <property type="component" value="Unassembled WGS sequence"/>
</dbReference>
<dbReference type="EMBL" id="MFGB01000010">
    <property type="protein sequence ID" value="OGF27094.1"/>
    <property type="molecule type" value="Genomic_DNA"/>
</dbReference>
<proteinExistence type="predicted"/>
<protein>
    <recommendedName>
        <fullName evidence="1">N-acetyltransferase domain-containing protein</fullName>
    </recommendedName>
</protein>
<dbReference type="PROSITE" id="PS51186">
    <property type="entry name" value="GNAT"/>
    <property type="match status" value="1"/>
</dbReference>
<dbReference type="CDD" id="cd04301">
    <property type="entry name" value="NAT_SF"/>
    <property type="match status" value="1"/>
</dbReference>